<feature type="compositionally biased region" description="Polar residues" evidence="1">
    <location>
        <begin position="62"/>
        <end position="77"/>
    </location>
</feature>
<evidence type="ECO:0000256" key="1">
    <source>
        <dbReference type="SAM" id="MobiDB-lite"/>
    </source>
</evidence>
<organism evidence="2">
    <name type="scientific">Aphanomyces invadans</name>
    <dbReference type="NCBI Taxonomy" id="157072"/>
    <lineage>
        <taxon>Eukaryota</taxon>
        <taxon>Sar</taxon>
        <taxon>Stramenopiles</taxon>
        <taxon>Oomycota</taxon>
        <taxon>Saprolegniomycetes</taxon>
        <taxon>Saprolegniales</taxon>
        <taxon>Verrucalvaceae</taxon>
        <taxon>Aphanomyces</taxon>
    </lineage>
</organism>
<reference evidence="2" key="1">
    <citation type="submission" date="2013-12" db="EMBL/GenBank/DDBJ databases">
        <title>The Genome Sequence of Aphanomyces invadans NJM9701.</title>
        <authorList>
            <consortium name="The Broad Institute Genomics Platform"/>
            <person name="Russ C."/>
            <person name="Tyler B."/>
            <person name="van West P."/>
            <person name="Dieguez-Uribeondo J."/>
            <person name="Young S.K."/>
            <person name="Zeng Q."/>
            <person name="Gargeya S."/>
            <person name="Fitzgerald M."/>
            <person name="Abouelleil A."/>
            <person name="Alvarado L."/>
            <person name="Chapman S.B."/>
            <person name="Gainer-Dewar J."/>
            <person name="Goldberg J."/>
            <person name="Griggs A."/>
            <person name="Gujja S."/>
            <person name="Hansen M."/>
            <person name="Howarth C."/>
            <person name="Imamovic A."/>
            <person name="Ireland A."/>
            <person name="Larimer J."/>
            <person name="McCowan C."/>
            <person name="Murphy C."/>
            <person name="Pearson M."/>
            <person name="Poon T.W."/>
            <person name="Priest M."/>
            <person name="Roberts A."/>
            <person name="Saif S."/>
            <person name="Shea T."/>
            <person name="Sykes S."/>
            <person name="Wortman J."/>
            <person name="Nusbaum C."/>
            <person name="Birren B."/>
        </authorList>
    </citation>
    <scope>NUCLEOTIDE SEQUENCE [LARGE SCALE GENOMIC DNA]</scope>
    <source>
        <strain evidence="2">NJM9701</strain>
    </source>
</reference>
<accession>A0A024UG72</accession>
<feature type="region of interest" description="Disordered" evidence="1">
    <location>
        <begin position="62"/>
        <end position="91"/>
    </location>
</feature>
<dbReference type="RefSeq" id="XP_008866717.1">
    <property type="nucleotide sequence ID" value="XM_008868495.1"/>
</dbReference>
<evidence type="ECO:0000313" key="2">
    <source>
        <dbReference type="EMBL" id="ETW05279.1"/>
    </source>
</evidence>
<evidence type="ECO:0008006" key="3">
    <source>
        <dbReference type="Google" id="ProtNLM"/>
    </source>
</evidence>
<dbReference type="GeneID" id="20081287"/>
<sequence>MARDGIGDDAWPILLDLPALLAPDDQLNDDVEQLFYFVEDSAVIPEPNQVTEGPCSTAKQLQHTSSGVDSQEVQTSPLKPPRRRRCTHQERQKEELLRLRRQVVEMKQVLDARHGQHEETQDGMTLWERAARIESKERWLSVQENAQLRGAVREQAAFIEYLQHLISSQSAHHHQAEDKDAWQVYRLAANESLRTTAIHAIANRHLRRMHSAFIQLGVHGPTQNRFQARVVKPHGIQTSFRFELVNVVALPAPYSIVAAAVWQMHVGESADVASPAWPGGTTEEVEGIDSCTLYTKLRHNHDGVTSHANTIRKRYQFQGRDVIVSRSVLEDARDPHMLKGVVENKWSWLEVAAIPDNATSCRLTYVVQMDMGNTPRLMITDEEVAGLEAMLQHHHVSEDSARGPNSPLTQSTPDRPHMRGFVERGKRFVQALDSAVDHAIAQYRREPHIAT</sequence>
<protein>
    <recommendedName>
        <fullName evidence="3">START domain-containing protein</fullName>
    </recommendedName>
</protein>
<dbReference type="eggNOG" id="ENOG502SW5Z">
    <property type="taxonomic scope" value="Eukaryota"/>
</dbReference>
<dbReference type="AlphaFoldDB" id="A0A024UG72"/>
<dbReference type="VEuPathDB" id="FungiDB:H310_04237"/>
<dbReference type="OrthoDB" id="10470193at2759"/>
<dbReference type="EMBL" id="KI913957">
    <property type="protein sequence ID" value="ETW05279.1"/>
    <property type="molecule type" value="Genomic_DNA"/>
</dbReference>
<name>A0A024UG72_9STRA</name>
<feature type="region of interest" description="Disordered" evidence="1">
    <location>
        <begin position="394"/>
        <end position="417"/>
    </location>
</feature>
<gene>
    <name evidence="2" type="ORF">H310_04237</name>
</gene>
<proteinExistence type="predicted"/>